<name>A0ABQ9WI45_SAGOE</name>
<evidence type="ECO:0000256" key="3">
    <source>
        <dbReference type="ARBA" id="ARBA00022927"/>
    </source>
</evidence>
<evidence type="ECO:0000313" key="6">
    <source>
        <dbReference type="Proteomes" id="UP001266305"/>
    </source>
</evidence>
<keyword evidence="3" id="KW-0653">Protein transport</keyword>
<dbReference type="InterPro" id="IPR008152">
    <property type="entry name" value="Clathrin_a/b/g-adaptin_app_Ig"/>
</dbReference>
<sequence length="390" mass="41932">MKAKGLEISGTFTRQVGSISMDLQLTNKALQVMTDFAIQFNRNSFGLAPAAPLQVHAPLSPNQTVEISLPLSTVGSVMKMEPLNNLQVAVKNNIDVFYFSTLYPLHILFVEDGKMEGGAFTKARIDCLANIGVQESLLPAEPGVRGHTQDPQGLGGQLWSDRWAVPHGIHLTPRLSCSLLSLVPQAAESPGHAPHLVSSSVSWLEPARRVLITAHGRPAPCPWLHGALGPCHLLLATEALHRGCDYPAGGLLRRKACGGGEGRAEAQVQEARVIWKQYRGLLHRFGGCAQGSSRARSYPGGLRCLSRALDSPMVCFSLAPLSLWQVWPSRHYPSWTLLAALVGGGLQPGFSGGNIRLCFWLLHVTFPAGAHGAGLRGQQLVPVISFQVAP</sequence>
<gene>
    <name evidence="5" type="ORF">P7K49_002723</name>
</gene>
<reference evidence="5 6" key="1">
    <citation type="submission" date="2023-05" db="EMBL/GenBank/DDBJ databases">
        <title>B98-5 Cell Line De Novo Hybrid Assembly: An Optical Mapping Approach.</title>
        <authorList>
            <person name="Kananen K."/>
            <person name="Auerbach J.A."/>
            <person name="Kautto E."/>
            <person name="Blachly J.S."/>
        </authorList>
    </citation>
    <scope>NUCLEOTIDE SEQUENCE [LARGE SCALE GENOMIC DNA]</scope>
    <source>
        <strain evidence="5">B95-8</strain>
        <tissue evidence="5">Cell line</tissue>
    </source>
</reference>
<dbReference type="Gene3D" id="2.60.40.1150">
    <property type="match status" value="1"/>
</dbReference>
<dbReference type="EMBL" id="JASSZA010000001">
    <property type="protein sequence ID" value="KAK2121337.1"/>
    <property type="molecule type" value="Genomic_DNA"/>
</dbReference>
<organism evidence="5 6">
    <name type="scientific">Saguinus oedipus</name>
    <name type="common">Cotton-top tamarin</name>
    <name type="synonym">Oedipomidas oedipus</name>
    <dbReference type="NCBI Taxonomy" id="9490"/>
    <lineage>
        <taxon>Eukaryota</taxon>
        <taxon>Metazoa</taxon>
        <taxon>Chordata</taxon>
        <taxon>Craniata</taxon>
        <taxon>Vertebrata</taxon>
        <taxon>Euteleostomi</taxon>
        <taxon>Mammalia</taxon>
        <taxon>Eutheria</taxon>
        <taxon>Euarchontoglires</taxon>
        <taxon>Primates</taxon>
        <taxon>Haplorrhini</taxon>
        <taxon>Platyrrhini</taxon>
        <taxon>Cebidae</taxon>
        <taxon>Callitrichinae</taxon>
        <taxon>Saguinus</taxon>
    </lineage>
</organism>
<protein>
    <recommendedName>
        <fullName evidence="4">Clathrin adaptor alpha/beta/gamma-adaptin appendage Ig-like subdomain domain-containing protein</fullName>
    </recommendedName>
</protein>
<accession>A0ABQ9WI45</accession>
<proteinExistence type="predicted"/>
<evidence type="ECO:0000256" key="2">
    <source>
        <dbReference type="ARBA" id="ARBA00022448"/>
    </source>
</evidence>
<keyword evidence="2" id="KW-0813">Transport</keyword>
<dbReference type="InterPro" id="IPR013041">
    <property type="entry name" value="Clathrin_app_Ig-like_sf"/>
</dbReference>
<comment type="subcellular location">
    <subcellularLocation>
        <location evidence="1">Endomembrane system</location>
        <topology evidence="1">Peripheral membrane protein</topology>
    </subcellularLocation>
</comment>
<dbReference type="InterPro" id="IPR013037">
    <property type="entry name" value="Clathrin_b-adaptin_app_Ig-like"/>
</dbReference>
<dbReference type="SMART" id="SM00809">
    <property type="entry name" value="Alpha_adaptinC2"/>
    <property type="match status" value="1"/>
</dbReference>
<dbReference type="Proteomes" id="UP001266305">
    <property type="component" value="Unassembled WGS sequence"/>
</dbReference>
<dbReference type="SUPFAM" id="SSF49348">
    <property type="entry name" value="Clathrin adaptor appendage domain"/>
    <property type="match status" value="1"/>
</dbReference>
<keyword evidence="6" id="KW-1185">Reference proteome</keyword>
<evidence type="ECO:0000259" key="4">
    <source>
        <dbReference type="SMART" id="SM00809"/>
    </source>
</evidence>
<dbReference type="Pfam" id="PF02883">
    <property type="entry name" value="Alpha_adaptinC2"/>
    <property type="match status" value="1"/>
</dbReference>
<evidence type="ECO:0000313" key="5">
    <source>
        <dbReference type="EMBL" id="KAK2121337.1"/>
    </source>
</evidence>
<feature type="domain" description="Clathrin adaptor alpha/beta/gamma-adaptin appendage Ig-like subdomain" evidence="4">
    <location>
        <begin position="3"/>
        <end position="100"/>
    </location>
</feature>
<comment type="caution">
    <text evidence="5">The sequence shown here is derived from an EMBL/GenBank/DDBJ whole genome shotgun (WGS) entry which is preliminary data.</text>
</comment>
<evidence type="ECO:0000256" key="1">
    <source>
        <dbReference type="ARBA" id="ARBA00004184"/>
    </source>
</evidence>